<dbReference type="Proteomes" id="UP000738349">
    <property type="component" value="Unassembled WGS sequence"/>
</dbReference>
<organism evidence="2 3">
    <name type="scientific">Dactylonectria macrodidyma</name>
    <dbReference type="NCBI Taxonomy" id="307937"/>
    <lineage>
        <taxon>Eukaryota</taxon>
        <taxon>Fungi</taxon>
        <taxon>Dikarya</taxon>
        <taxon>Ascomycota</taxon>
        <taxon>Pezizomycotina</taxon>
        <taxon>Sordariomycetes</taxon>
        <taxon>Hypocreomycetidae</taxon>
        <taxon>Hypocreales</taxon>
        <taxon>Nectriaceae</taxon>
        <taxon>Dactylonectria</taxon>
    </lineage>
</organism>
<dbReference type="EMBL" id="JAGMUV010000033">
    <property type="protein sequence ID" value="KAH7114054.1"/>
    <property type="molecule type" value="Genomic_DNA"/>
</dbReference>
<reference evidence="2" key="1">
    <citation type="journal article" date="2021" name="Nat. Commun.">
        <title>Genetic determinants of endophytism in the Arabidopsis root mycobiome.</title>
        <authorList>
            <person name="Mesny F."/>
            <person name="Miyauchi S."/>
            <person name="Thiergart T."/>
            <person name="Pickel B."/>
            <person name="Atanasova L."/>
            <person name="Karlsson M."/>
            <person name="Huettel B."/>
            <person name="Barry K.W."/>
            <person name="Haridas S."/>
            <person name="Chen C."/>
            <person name="Bauer D."/>
            <person name="Andreopoulos W."/>
            <person name="Pangilinan J."/>
            <person name="LaButti K."/>
            <person name="Riley R."/>
            <person name="Lipzen A."/>
            <person name="Clum A."/>
            <person name="Drula E."/>
            <person name="Henrissat B."/>
            <person name="Kohler A."/>
            <person name="Grigoriev I.V."/>
            <person name="Martin F.M."/>
            <person name="Hacquard S."/>
        </authorList>
    </citation>
    <scope>NUCLEOTIDE SEQUENCE</scope>
    <source>
        <strain evidence="2">MPI-CAGE-AT-0147</strain>
    </source>
</reference>
<proteinExistence type="predicted"/>
<feature type="region of interest" description="Disordered" evidence="1">
    <location>
        <begin position="86"/>
        <end position="113"/>
    </location>
</feature>
<evidence type="ECO:0000256" key="1">
    <source>
        <dbReference type="SAM" id="MobiDB-lite"/>
    </source>
</evidence>
<evidence type="ECO:0000313" key="3">
    <source>
        <dbReference type="Proteomes" id="UP000738349"/>
    </source>
</evidence>
<accession>A0A9P9D7K1</accession>
<evidence type="ECO:0000313" key="2">
    <source>
        <dbReference type="EMBL" id="KAH7114054.1"/>
    </source>
</evidence>
<dbReference type="OrthoDB" id="5050306at2759"/>
<name>A0A9P9D7K1_9HYPO</name>
<sequence>APPMVAFNAEFDVEGLLFWSGWMINPNSLHYNDSPQSMAMEHASPFAPSWNEMPASQTLDDGFEWLTGFEHQMFLHTNEKLVDGSSPCAISPTSQSGISDVMLDGSNRPTPAG</sequence>
<keyword evidence="3" id="KW-1185">Reference proteome</keyword>
<comment type="caution">
    <text evidence="2">The sequence shown here is derived from an EMBL/GenBank/DDBJ whole genome shotgun (WGS) entry which is preliminary data.</text>
</comment>
<feature type="non-terminal residue" evidence="2">
    <location>
        <position position="1"/>
    </location>
</feature>
<gene>
    <name evidence="2" type="ORF">EDB81DRAFT_604529</name>
</gene>
<protein>
    <submittedName>
        <fullName evidence="2">Uncharacterized protein</fullName>
    </submittedName>
</protein>
<dbReference type="AlphaFoldDB" id="A0A9P9D7K1"/>
<feature type="non-terminal residue" evidence="2">
    <location>
        <position position="113"/>
    </location>
</feature>